<dbReference type="Proteomes" id="UP000177416">
    <property type="component" value="Unassembled WGS sequence"/>
</dbReference>
<gene>
    <name evidence="1" type="ORF">A2875_03010</name>
</gene>
<evidence type="ECO:0008006" key="3">
    <source>
        <dbReference type="Google" id="ProtNLM"/>
    </source>
</evidence>
<proteinExistence type="predicted"/>
<sequence length="121" mass="13368">MLAPIVPVTFRHQQTEFPTFALVDSGAAGAVISTTIAESLSIPWESIPASIGFTLSGQFRSHRFDRAEAEINGSTFSLALNIVEGISPYHCILGQADLFQKATITFEGFRKEFEIVFRRMN</sequence>
<dbReference type="CDD" id="cd00303">
    <property type="entry name" value="retropepsin_like"/>
    <property type="match status" value="1"/>
</dbReference>
<reference evidence="1 2" key="1">
    <citation type="journal article" date="2016" name="Nat. Commun.">
        <title>Thousands of microbial genomes shed light on interconnected biogeochemical processes in an aquifer system.</title>
        <authorList>
            <person name="Anantharaman K."/>
            <person name="Brown C.T."/>
            <person name="Hug L.A."/>
            <person name="Sharon I."/>
            <person name="Castelle C.J."/>
            <person name="Probst A.J."/>
            <person name="Thomas B.C."/>
            <person name="Singh A."/>
            <person name="Wilkins M.J."/>
            <person name="Karaoz U."/>
            <person name="Brodie E.L."/>
            <person name="Williams K.H."/>
            <person name="Hubbard S.S."/>
            <person name="Banfield J.F."/>
        </authorList>
    </citation>
    <scope>NUCLEOTIDE SEQUENCE [LARGE SCALE GENOMIC DNA]</scope>
</reference>
<dbReference type="Gene3D" id="2.40.70.10">
    <property type="entry name" value="Acid Proteases"/>
    <property type="match status" value="1"/>
</dbReference>
<evidence type="ECO:0000313" key="1">
    <source>
        <dbReference type="EMBL" id="OGG14905.1"/>
    </source>
</evidence>
<name>A0A1F5ZRD5_9BACT</name>
<dbReference type="SUPFAM" id="SSF50630">
    <property type="entry name" value="Acid proteases"/>
    <property type="match status" value="1"/>
</dbReference>
<dbReference type="InterPro" id="IPR021109">
    <property type="entry name" value="Peptidase_aspartic_dom_sf"/>
</dbReference>
<organism evidence="1 2">
    <name type="scientific">Candidatus Gottesmanbacteria bacterium RIFCSPHIGHO2_01_FULL_46_14</name>
    <dbReference type="NCBI Taxonomy" id="1798380"/>
    <lineage>
        <taxon>Bacteria</taxon>
        <taxon>Candidatus Gottesmaniibacteriota</taxon>
    </lineage>
</organism>
<dbReference type="EMBL" id="MFJJ01000010">
    <property type="protein sequence ID" value="OGG14905.1"/>
    <property type="molecule type" value="Genomic_DNA"/>
</dbReference>
<evidence type="ECO:0000313" key="2">
    <source>
        <dbReference type="Proteomes" id="UP000177416"/>
    </source>
</evidence>
<accession>A0A1F5ZRD5</accession>
<comment type="caution">
    <text evidence="1">The sequence shown here is derived from an EMBL/GenBank/DDBJ whole genome shotgun (WGS) entry which is preliminary data.</text>
</comment>
<dbReference type="AlphaFoldDB" id="A0A1F5ZRD5"/>
<protein>
    <recommendedName>
        <fullName evidence="3">Peptidase A2 domain-containing protein</fullName>
    </recommendedName>
</protein>